<accession>A0A9W8G2N0</accession>
<name>A0A9W8G2N0_9FUNG</name>
<organism evidence="2 3">
    <name type="scientific">Coemansia spiralis</name>
    <dbReference type="NCBI Taxonomy" id="417178"/>
    <lineage>
        <taxon>Eukaryota</taxon>
        <taxon>Fungi</taxon>
        <taxon>Fungi incertae sedis</taxon>
        <taxon>Zoopagomycota</taxon>
        <taxon>Kickxellomycotina</taxon>
        <taxon>Kickxellomycetes</taxon>
        <taxon>Kickxellales</taxon>
        <taxon>Kickxellaceae</taxon>
        <taxon>Coemansia</taxon>
    </lineage>
</organism>
<sequence>MVSYRLSTMQIIACIGWIAAIAGAIAVDAAVVTVTRQPEQHKAISNNTAEQQQQTDSSSAEQIQGQLSDDGGNGGAFIGLQPEEMSSLVEEEQEVHEAADLQQPQQAPPPAAADGKGDMQEDLRTVEFVSDIVFALENDSNWRAPQQQGE</sequence>
<proteinExistence type="predicted"/>
<dbReference type="AlphaFoldDB" id="A0A9W8G2N0"/>
<feature type="compositionally biased region" description="Polar residues" evidence="1">
    <location>
        <begin position="43"/>
        <end position="67"/>
    </location>
</feature>
<feature type="region of interest" description="Disordered" evidence="1">
    <location>
        <begin position="41"/>
        <end position="123"/>
    </location>
</feature>
<evidence type="ECO:0000313" key="2">
    <source>
        <dbReference type="EMBL" id="KAJ2669388.1"/>
    </source>
</evidence>
<dbReference type="OrthoDB" id="5583636at2759"/>
<comment type="caution">
    <text evidence="2">The sequence shown here is derived from an EMBL/GenBank/DDBJ whole genome shotgun (WGS) entry which is preliminary data.</text>
</comment>
<protein>
    <submittedName>
        <fullName evidence="2">Uncharacterized protein</fullName>
    </submittedName>
</protein>
<gene>
    <name evidence="2" type="ORF">GGI25_006159</name>
</gene>
<reference evidence="2" key="1">
    <citation type="submission" date="2022-07" db="EMBL/GenBank/DDBJ databases">
        <title>Phylogenomic reconstructions and comparative analyses of Kickxellomycotina fungi.</title>
        <authorList>
            <person name="Reynolds N.K."/>
            <person name="Stajich J.E."/>
            <person name="Barry K."/>
            <person name="Grigoriev I.V."/>
            <person name="Crous P."/>
            <person name="Smith M.E."/>
        </authorList>
    </citation>
    <scope>NUCLEOTIDE SEQUENCE</scope>
    <source>
        <strain evidence="2">NRRL 3115</strain>
    </source>
</reference>
<evidence type="ECO:0000256" key="1">
    <source>
        <dbReference type="SAM" id="MobiDB-lite"/>
    </source>
</evidence>
<evidence type="ECO:0000313" key="3">
    <source>
        <dbReference type="Proteomes" id="UP001151518"/>
    </source>
</evidence>
<dbReference type="Proteomes" id="UP001151518">
    <property type="component" value="Unassembled WGS sequence"/>
</dbReference>
<dbReference type="EMBL" id="JANBTW010000152">
    <property type="protein sequence ID" value="KAJ2669388.1"/>
    <property type="molecule type" value="Genomic_DNA"/>
</dbReference>